<gene>
    <name evidence="3" type="primary">ccdc79</name>
    <name evidence="3" type="ORF">G4P62_012834</name>
</gene>
<dbReference type="EMBL" id="JAAVVJ010000004">
    <property type="protein sequence ID" value="KAF7224602.1"/>
    <property type="molecule type" value="Genomic_DNA"/>
</dbReference>
<dbReference type="SUPFAM" id="SSF46689">
    <property type="entry name" value="Homeodomain-like"/>
    <property type="match status" value="1"/>
</dbReference>
<comment type="caution">
    <text evidence="3">The sequence shown here is derived from an EMBL/GenBank/DDBJ whole genome shotgun (WGS) entry which is preliminary data.</text>
</comment>
<dbReference type="InterPro" id="IPR001005">
    <property type="entry name" value="SANT/Myb"/>
</dbReference>
<protein>
    <submittedName>
        <fullName evidence="3">Transcript variant X2</fullName>
    </submittedName>
</protein>
<dbReference type="GO" id="GO:0070197">
    <property type="term" value="P:meiotic attachment of telomere to nuclear envelope"/>
    <property type="evidence" value="ECO:0007669"/>
    <property type="project" value="InterPro"/>
</dbReference>
<dbReference type="InterPro" id="IPR009057">
    <property type="entry name" value="Homeodomain-like_sf"/>
</dbReference>
<evidence type="ECO:0000313" key="4">
    <source>
        <dbReference type="Proteomes" id="UP000822369"/>
    </source>
</evidence>
<dbReference type="InterPro" id="IPR042359">
    <property type="entry name" value="TERB1"/>
</dbReference>
<dbReference type="CDD" id="cd11658">
    <property type="entry name" value="SANT_DMAP1_like"/>
    <property type="match status" value="1"/>
</dbReference>
<accession>A0A9D3BVY1</accession>
<feature type="region of interest" description="Disordered" evidence="1">
    <location>
        <begin position="664"/>
        <end position="716"/>
    </location>
</feature>
<feature type="domain" description="Myb-like" evidence="2">
    <location>
        <begin position="711"/>
        <end position="764"/>
    </location>
</feature>
<sequence length="766" mass="85622">MNRTSVCSSRRNATKTDLSLLLECLKFQMKSPDIQKQALLTIHSICDKSEDNVDLLRELGGVVFLYNLSKSSNVQTEVKAAAFYTLGTLAAANVYCKNSLCRKDIFTDIASLLMKEDLSLTQKRVSVYLLFVLVANNKSGQTLATSTGCLEILLDLFRSNFPLSSTNDFRTVSQSYQLWASVSSALCGCVNNPQNEEGQRICVAAFPIVKHWLQQISPHCTEVFQPICSFISMTVANNSFVQESFSVSGGLDVLTLTLVGVASAAETSILSYQLSVIIAKTLSACITDNPNLASGLSQYSVVSHLFSLLTSSHTDPDDILSVLLCIGLCTEASENHQSQLVQRGGLPIIITFLTEDTNEEVRKAAAFILQTCKQATLSLEVHGLVQTQVGNEEPLRDIGGFRAAAREMLQRIEALEKNQLKEADDEQEDVNDSDSTEGEIPMSQFPVVLPPQRREPIRPSQTQKRVQKGCDGCINLHKCTADKHNISQQKGFRKSQTNQWDLMCSEDQEGDPMSSLVSPLESSSESHLPNNQLFRRPLAVWQAKSEKMACSDNFQKNESAWMEKIPRKGHPVSHTRCAGCVLSFEEVTSRTFASLQSSCHNTCDMHLVLREATERFRRQHLNFALMKKQQNDAVAHTHTHSMSASLPKSQRSCVLLTPLNRKSSRSHCRTGHALTPLNRRPVPERRRQTPDSERRGSTTEEPSHTSSDHCSSRRKRQDFSREEVHYLLTGVKKHGFSWNTILWSYPFQPGRTNTDLAKKFRRLMVK</sequence>
<feature type="region of interest" description="Disordered" evidence="1">
    <location>
        <begin position="417"/>
        <end position="445"/>
    </location>
</feature>
<dbReference type="Gene3D" id="1.10.10.60">
    <property type="entry name" value="Homeodomain-like"/>
    <property type="match status" value="1"/>
</dbReference>
<evidence type="ECO:0000256" key="1">
    <source>
        <dbReference type="SAM" id="MobiDB-lite"/>
    </source>
</evidence>
<dbReference type="Gene3D" id="1.25.10.10">
    <property type="entry name" value="Leucine-rich Repeat Variant"/>
    <property type="match status" value="2"/>
</dbReference>
<dbReference type="InterPro" id="IPR016024">
    <property type="entry name" value="ARM-type_fold"/>
</dbReference>
<dbReference type="Proteomes" id="UP000822369">
    <property type="component" value="Chromosome 4"/>
</dbReference>
<feature type="compositionally biased region" description="Low complexity" evidence="1">
    <location>
        <begin position="514"/>
        <end position="526"/>
    </location>
</feature>
<name>A0A9D3BVY1_NOTFU</name>
<dbReference type="AlphaFoldDB" id="A0A9D3BVY1"/>
<dbReference type="PANTHER" id="PTHR14014:SF0">
    <property type="entry name" value="TELOMERE REPEATS-BINDING BOUQUET FORMATION PROTEIN 1"/>
    <property type="match status" value="1"/>
</dbReference>
<dbReference type="GO" id="GO:0007129">
    <property type="term" value="P:homologous chromosome pairing at meiosis"/>
    <property type="evidence" value="ECO:0007669"/>
    <property type="project" value="TreeGrafter"/>
</dbReference>
<feature type="compositionally biased region" description="Acidic residues" evidence="1">
    <location>
        <begin position="423"/>
        <end position="437"/>
    </location>
</feature>
<evidence type="ECO:0000313" key="3">
    <source>
        <dbReference type="EMBL" id="KAF7224602.1"/>
    </source>
</evidence>
<organism evidence="3 4">
    <name type="scientific">Nothobranchius furzeri</name>
    <name type="common">Turquoise killifish</name>
    <dbReference type="NCBI Taxonomy" id="105023"/>
    <lineage>
        <taxon>Eukaryota</taxon>
        <taxon>Metazoa</taxon>
        <taxon>Chordata</taxon>
        <taxon>Craniata</taxon>
        <taxon>Vertebrata</taxon>
        <taxon>Euteleostomi</taxon>
        <taxon>Actinopterygii</taxon>
        <taxon>Neopterygii</taxon>
        <taxon>Teleostei</taxon>
        <taxon>Neoteleostei</taxon>
        <taxon>Acanthomorphata</taxon>
        <taxon>Ovalentaria</taxon>
        <taxon>Atherinomorphae</taxon>
        <taxon>Cyprinodontiformes</taxon>
        <taxon>Nothobranchiidae</taxon>
        <taxon>Nothobranchius</taxon>
    </lineage>
</organism>
<evidence type="ECO:0000259" key="2">
    <source>
        <dbReference type="PROSITE" id="PS50090"/>
    </source>
</evidence>
<dbReference type="PANTHER" id="PTHR14014">
    <property type="entry name" value="TELOMERE REPEATS-BINDING BOUQUET FORMATION PROTEIN 1"/>
    <property type="match status" value="1"/>
</dbReference>
<dbReference type="InterPro" id="IPR011989">
    <property type="entry name" value="ARM-like"/>
</dbReference>
<feature type="region of interest" description="Disordered" evidence="1">
    <location>
        <begin position="507"/>
        <end position="528"/>
    </location>
</feature>
<reference evidence="3" key="1">
    <citation type="submission" date="2020-03" db="EMBL/GenBank/DDBJ databases">
        <title>Intra-Species Differences in Population Size shape Life History and Genome Evolution.</title>
        <authorList>
            <person name="Willemsen D."/>
            <person name="Cui R."/>
            <person name="Valenzano D.R."/>
        </authorList>
    </citation>
    <scope>NUCLEOTIDE SEQUENCE</scope>
    <source>
        <strain evidence="3">GRZ</strain>
        <tissue evidence="3">Whole</tissue>
    </source>
</reference>
<feature type="compositionally biased region" description="Basic and acidic residues" evidence="1">
    <location>
        <begin position="681"/>
        <end position="716"/>
    </location>
</feature>
<dbReference type="PROSITE" id="PS50090">
    <property type="entry name" value="MYB_LIKE"/>
    <property type="match status" value="1"/>
</dbReference>
<proteinExistence type="predicted"/>
<dbReference type="SUPFAM" id="SSF48371">
    <property type="entry name" value="ARM repeat"/>
    <property type="match status" value="1"/>
</dbReference>